<feature type="region of interest" description="Disordered" evidence="1">
    <location>
        <begin position="71"/>
        <end position="108"/>
    </location>
</feature>
<accession>A0AAD4JES8</accession>
<evidence type="ECO:0000256" key="1">
    <source>
        <dbReference type="SAM" id="MobiDB-lite"/>
    </source>
</evidence>
<organism evidence="3 4">
    <name type="scientific">Perilla frutescens var. hirtella</name>
    <name type="common">Perilla citriodora</name>
    <name type="synonym">Perilla setoyensis</name>
    <dbReference type="NCBI Taxonomy" id="608512"/>
    <lineage>
        <taxon>Eukaryota</taxon>
        <taxon>Viridiplantae</taxon>
        <taxon>Streptophyta</taxon>
        <taxon>Embryophyta</taxon>
        <taxon>Tracheophyta</taxon>
        <taxon>Spermatophyta</taxon>
        <taxon>Magnoliopsida</taxon>
        <taxon>eudicotyledons</taxon>
        <taxon>Gunneridae</taxon>
        <taxon>Pentapetalae</taxon>
        <taxon>asterids</taxon>
        <taxon>lamiids</taxon>
        <taxon>Lamiales</taxon>
        <taxon>Lamiaceae</taxon>
        <taxon>Nepetoideae</taxon>
        <taxon>Elsholtzieae</taxon>
        <taxon>Perilla</taxon>
    </lineage>
</organism>
<keyword evidence="2" id="KW-0472">Membrane</keyword>
<sequence>MHGRLTPEANMDFISAKEREIVIDIEGFINSSREIGTPVLADETIGNVVSISVCGVPVSVEEVVRGETKAVGELSPGQGKSGKREKGKPVSVKKSPKPPRPPRGLSLDAADQKLIKEISELAMIKRAKIERMKALKKMRAAKASSYSSSSSSTGGNLMAILFTVIFFAVIILQGCHTSGTSRTNKSSVPIQGSLESSMFTSGVPLTSIESPNIMQRVPRSDIAKAEAEESVH</sequence>
<dbReference type="AlphaFoldDB" id="A0AAD4JES8"/>
<gene>
    <name evidence="3" type="ORF">C2S53_008321</name>
</gene>
<keyword evidence="2" id="KW-0812">Transmembrane</keyword>
<dbReference type="Proteomes" id="UP001190926">
    <property type="component" value="Unassembled WGS sequence"/>
</dbReference>
<evidence type="ECO:0000256" key="2">
    <source>
        <dbReference type="SAM" id="Phobius"/>
    </source>
</evidence>
<evidence type="ECO:0000313" key="3">
    <source>
        <dbReference type="EMBL" id="KAH6831828.1"/>
    </source>
</evidence>
<reference evidence="3 4" key="1">
    <citation type="journal article" date="2021" name="Nat. Commun.">
        <title>Incipient diploidization of the medicinal plant Perilla within 10,000 years.</title>
        <authorList>
            <person name="Zhang Y."/>
            <person name="Shen Q."/>
            <person name="Leng L."/>
            <person name="Zhang D."/>
            <person name="Chen S."/>
            <person name="Shi Y."/>
            <person name="Ning Z."/>
            <person name="Chen S."/>
        </authorList>
    </citation>
    <scope>NUCLEOTIDE SEQUENCE [LARGE SCALE GENOMIC DNA]</scope>
    <source>
        <strain evidence="4">cv. PC099</strain>
    </source>
</reference>
<protein>
    <submittedName>
        <fullName evidence="3">Uncharacterized protein</fullName>
    </submittedName>
</protein>
<dbReference type="PANTHER" id="PTHR34188">
    <property type="entry name" value="OS01G0299500 PROTEIN"/>
    <property type="match status" value="1"/>
</dbReference>
<dbReference type="EMBL" id="SDAM02000081">
    <property type="protein sequence ID" value="KAH6831828.1"/>
    <property type="molecule type" value="Genomic_DNA"/>
</dbReference>
<keyword evidence="2" id="KW-1133">Transmembrane helix</keyword>
<name>A0AAD4JES8_PERFH</name>
<keyword evidence="4" id="KW-1185">Reference proteome</keyword>
<evidence type="ECO:0000313" key="4">
    <source>
        <dbReference type="Proteomes" id="UP001190926"/>
    </source>
</evidence>
<proteinExistence type="predicted"/>
<feature type="transmembrane region" description="Helical" evidence="2">
    <location>
        <begin position="157"/>
        <end position="175"/>
    </location>
</feature>
<dbReference type="PANTHER" id="PTHR34188:SF5">
    <property type="entry name" value="OS05G0131900 PROTEIN"/>
    <property type="match status" value="1"/>
</dbReference>
<comment type="caution">
    <text evidence="3">The sequence shown here is derived from an EMBL/GenBank/DDBJ whole genome shotgun (WGS) entry which is preliminary data.</text>
</comment>